<keyword evidence="11" id="KW-1185">Reference proteome</keyword>
<reference evidence="10 11" key="1">
    <citation type="submission" date="2023-07" db="EMBL/GenBank/DDBJ databases">
        <title>Genomic Encyclopedia of Type Strains, Phase IV (KMG-IV): sequencing the most valuable type-strain genomes for metagenomic binning, comparative biology and taxonomic classification.</title>
        <authorList>
            <person name="Goeker M."/>
        </authorList>
    </citation>
    <scope>NUCLEOTIDE SEQUENCE [LARGE SCALE GENOMIC DNA]</scope>
    <source>
        <strain evidence="10 11">DSM 16784</strain>
    </source>
</reference>
<evidence type="ECO:0000256" key="8">
    <source>
        <dbReference type="RuleBase" id="RU366003"/>
    </source>
</evidence>
<gene>
    <name evidence="10" type="ORF">J2S15_002757</name>
</gene>
<dbReference type="PANTHER" id="PTHR21039:SF0">
    <property type="entry name" value="HISTIDINOL-PHOSPHATASE"/>
    <property type="match status" value="1"/>
</dbReference>
<evidence type="ECO:0000256" key="7">
    <source>
        <dbReference type="ARBA" id="ARBA00049158"/>
    </source>
</evidence>
<evidence type="ECO:0000256" key="1">
    <source>
        <dbReference type="ARBA" id="ARBA00004970"/>
    </source>
</evidence>
<comment type="similarity">
    <text evidence="2 8">Belongs to the PHP hydrolase family. HisK subfamily.</text>
</comment>
<organism evidence="10 11">
    <name type="scientific">Breznakia pachnodae</name>
    <dbReference type="NCBI Taxonomy" id="265178"/>
    <lineage>
        <taxon>Bacteria</taxon>
        <taxon>Bacillati</taxon>
        <taxon>Bacillota</taxon>
        <taxon>Erysipelotrichia</taxon>
        <taxon>Erysipelotrichales</taxon>
        <taxon>Erysipelotrichaceae</taxon>
        <taxon>Breznakia</taxon>
    </lineage>
</organism>
<comment type="caution">
    <text evidence="10">The sequence shown here is derived from an EMBL/GenBank/DDBJ whole genome shotgun (WGS) entry which is preliminary data.</text>
</comment>
<dbReference type="EC" id="3.1.3.15" evidence="3 8"/>
<feature type="domain" description="PHP" evidence="9">
    <location>
        <begin position="8"/>
        <end position="185"/>
    </location>
</feature>
<evidence type="ECO:0000256" key="3">
    <source>
        <dbReference type="ARBA" id="ARBA00013085"/>
    </source>
</evidence>
<evidence type="ECO:0000313" key="11">
    <source>
        <dbReference type="Proteomes" id="UP001230220"/>
    </source>
</evidence>
<evidence type="ECO:0000313" key="10">
    <source>
        <dbReference type="EMBL" id="MDQ0362004.1"/>
    </source>
</evidence>
<protein>
    <recommendedName>
        <fullName evidence="3 8">Histidinol-phosphatase</fullName>
        <shortName evidence="8">HolPase</shortName>
        <ecNumber evidence="3 8">3.1.3.15</ecNumber>
    </recommendedName>
</protein>
<evidence type="ECO:0000256" key="6">
    <source>
        <dbReference type="ARBA" id="ARBA00023102"/>
    </source>
</evidence>
<keyword evidence="6 8" id="KW-0368">Histidine biosynthesis</keyword>
<dbReference type="GO" id="GO:0004401">
    <property type="term" value="F:histidinol-phosphatase activity"/>
    <property type="evidence" value="ECO:0007669"/>
    <property type="project" value="UniProtKB-EC"/>
</dbReference>
<dbReference type="Proteomes" id="UP001230220">
    <property type="component" value="Unassembled WGS sequence"/>
</dbReference>
<evidence type="ECO:0000259" key="9">
    <source>
        <dbReference type="Pfam" id="PF02811"/>
    </source>
</evidence>
<comment type="catalytic activity">
    <reaction evidence="7 8">
        <text>L-histidinol phosphate + H2O = L-histidinol + phosphate</text>
        <dbReference type="Rhea" id="RHEA:14465"/>
        <dbReference type="ChEBI" id="CHEBI:15377"/>
        <dbReference type="ChEBI" id="CHEBI:43474"/>
        <dbReference type="ChEBI" id="CHEBI:57699"/>
        <dbReference type="ChEBI" id="CHEBI:57980"/>
        <dbReference type="EC" id="3.1.3.15"/>
    </reaction>
</comment>
<evidence type="ECO:0000256" key="2">
    <source>
        <dbReference type="ARBA" id="ARBA00009152"/>
    </source>
</evidence>
<dbReference type="InterPro" id="IPR016195">
    <property type="entry name" value="Pol/histidinol_Pase-like"/>
</dbReference>
<dbReference type="Pfam" id="PF02811">
    <property type="entry name" value="PHP"/>
    <property type="match status" value="1"/>
</dbReference>
<evidence type="ECO:0000256" key="4">
    <source>
        <dbReference type="ARBA" id="ARBA00022605"/>
    </source>
</evidence>
<keyword evidence="4 8" id="KW-0028">Amino-acid biosynthesis</keyword>
<evidence type="ECO:0000256" key="5">
    <source>
        <dbReference type="ARBA" id="ARBA00022801"/>
    </source>
</evidence>
<dbReference type="InterPro" id="IPR010140">
    <property type="entry name" value="Histidinol_P_phosphatase_HisJ"/>
</dbReference>
<dbReference type="SUPFAM" id="SSF89550">
    <property type="entry name" value="PHP domain-like"/>
    <property type="match status" value="1"/>
</dbReference>
<dbReference type="EMBL" id="JAUSUR010000005">
    <property type="protein sequence ID" value="MDQ0362004.1"/>
    <property type="molecule type" value="Genomic_DNA"/>
</dbReference>
<dbReference type="InterPro" id="IPR004013">
    <property type="entry name" value="PHP_dom"/>
</dbReference>
<dbReference type="RefSeq" id="WP_307409226.1">
    <property type="nucleotide sequence ID" value="NZ_JAUSUR010000005.1"/>
</dbReference>
<dbReference type="PANTHER" id="PTHR21039">
    <property type="entry name" value="HISTIDINOL PHOSPHATASE-RELATED"/>
    <property type="match status" value="1"/>
</dbReference>
<accession>A0ABU0E533</accession>
<dbReference type="Gene3D" id="3.20.20.140">
    <property type="entry name" value="Metal-dependent hydrolases"/>
    <property type="match status" value="1"/>
</dbReference>
<proteinExistence type="inferred from homology"/>
<sequence>MKKQKFNIHTHTARCGHADGLDIQYVESAIDAGFQLLGFSEHIPYKEMRLPTCRMYYESKDEYFASMRKLQKEYEGIIDIKVGFEVEYMDSHIGYLKEMYEYSDYLILGQHCKYIGYEYDCYCGDEDVLQYTSQIEKALDTEMITYVAHPDYFMLGRRSFSSTCVEATHRIAQASIAYDIPLEINLNGFHYGKKSYVVSNKNKDIIYEERYPYPFREFWEIIATYGCKVVFGYDAHSPITLLEKNRENLAMEILKDIPLNFVDEIKFK</sequence>
<name>A0ABU0E533_9FIRM</name>
<comment type="pathway">
    <text evidence="1 8">Amino-acid biosynthesis; L-histidine biosynthesis; L-histidine from 5-phospho-alpha-D-ribose 1-diphosphate: step 8/9.</text>
</comment>
<keyword evidence="5 8" id="KW-0378">Hydrolase</keyword>